<evidence type="ECO:0000256" key="1">
    <source>
        <dbReference type="SAM" id="MobiDB-lite"/>
    </source>
</evidence>
<accession>A0A7C5EL65</accession>
<dbReference type="AlphaFoldDB" id="A0A7C5EL65"/>
<gene>
    <name evidence="2" type="ORF">ENW48_02725</name>
</gene>
<proteinExistence type="predicted"/>
<comment type="caution">
    <text evidence="2">The sequence shown here is derived from an EMBL/GenBank/DDBJ whole genome shotgun (WGS) entry which is preliminary data.</text>
</comment>
<dbReference type="EMBL" id="DTKJ01000017">
    <property type="protein sequence ID" value="HGZ11116.1"/>
    <property type="molecule type" value="Genomic_DNA"/>
</dbReference>
<organism evidence="2">
    <name type="scientific">Desulfobacca acetoxidans</name>
    <dbReference type="NCBI Taxonomy" id="60893"/>
    <lineage>
        <taxon>Bacteria</taxon>
        <taxon>Pseudomonadati</taxon>
        <taxon>Thermodesulfobacteriota</taxon>
        <taxon>Desulfobaccia</taxon>
        <taxon>Desulfobaccales</taxon>
        <taxon>Desulfobaccaceae</taxon>
        <taxon>Desulfobacca</taxon>
    </lineage>
</organism>
<sequence length="85" mass="9349">MFAPALFLPPAVTRRQLDAAPGTPRLDHNGLMNHCGPRAAMSGQGRHRKAEQDNAQKNGQASLPVPIPEHRTILSLLVNNRDFIF</sequence>
<protein>
    <submittedName>
        <fullName evidence="2">Uncharacterized protein</fullName>
    </submittedName>
</protein>
<reference evidence="2" key="1">
    <citation type="journal article" date="2020" name="mSystems">
        <title>Genome- and Community-Level Interaction Insights into Carbon Utilization and Element Cycling Functions of Hydrothermarchaeota in Hydrothermal Sediment.</title>
        <authorList>
            <person name="Zhou Z."/>
            <person name="Liu Y."/>
            <person name="Xu W."/>
            <person name="Pan J."/>
            <person name="Luo Z.H."/>
            <person name="Li M."/>
        </authorList>
    </citation>
    <scope>NUCLEOTIDE SEQUENCE [LARGE SCALE GENOMIC DNA]</scope>
    <source>
        <strain evidence="2">SpSt-853</strain>
    </source>
</reference>
<feature type="region of interest" description="Disordered" evidence="1">
    <location>
        <begin position="18"/>
        <end position="66"/>
    </location>
</feature>
<name>A0A7C5EL65_9BACT</name>
<evidence type="ECO:0000313" key="2">
    <source>
        <dbReference type="EMBL" id="HGZ11116.1"/>
    </source>
</evidence>